<accession>A0A023B930</accession>
<feature type="region of interest" description="Disordered" evidence="1">
    <location>
        <begin position="112"/>
        <end position="190"/>
    </location>
</feature>
<evidence type="ECO:0000313" key="2">
    <source>
        <dbReference type="EMBL" id="EZG70693.1"/>
    </source>
</evidence>
<feature type="compositionally biased region" description="Low complexity" evidence="1">
    <location>
        <begin position="126"/>
        <end position="137"/>
    </location>
</feature>
<protein>
    <submittedName>
        <fullName evidence="2">Uncharacterized protein</fullName>
    </submittedName>
</protein>
<dbReference type="GeneID" id="22911998"/>
<dbReference type="AlphaFoldDB" id="A0A023B930"/>
<evidence type="ECO:0000313" key="3">
    <source>
        <dbReference type="Proteomes" id="UP000019763"/>
    </source>
</evidence>
<name>A0A023B930_GRENI</name>
<dbReference type="VEuPathDB" id="CryptoDB:GNI_054460"/>
<sequence>MPASTARLRSAVKEYNALDSERSIISSQAEFVQKTVENLQGRTLYGIKTDGVPLFYRFTSTAYQHVLADLLTSDERNFIAHLARMVVSMRKHYGLPFLVLQVQLRGVINEDNADDNLEGSDKRTKTTTAAITATARPTKQRSESSSGSAKAQPGSLPSSDGDVVTKGNRTGGMGPGGTLSQIKCPDQPGRLPQTNRAAIEEGSWRTPVIQPMSQVTEMDEDHIKNDPLSDPLNDNLLADNLLADNLLADNLLAEQLTGIAHPVPEEPVADEVLTDESLSVLMREDVNG</sequence>
<reference evidence="2" key="1">
    <citation type="submission" date="2013-12" db="EMBL/GenBank/DDBJ databases">
        <authorList>
            <person name="Omoto C.K."/>
            <person name="Sibley D."/>
            <person name="Venepally P."/>
            <person name="Hadjithomas M."/>
            <person name="Karamycheva S."/>
            <person name="Brunk B."/>
            <person name="Roos D."/>
            <person name="Caler E."/>
            <person name="Lorenzi H."/>
        </authorList>
    </citation>
    <scope>NUCLEOTIDE SEQUENCE</scope>
</reference>
<dbReference type="RefSeq" id="XP_011129876.1">
    <property type="nucleotide sequence ID" value="XM_011131574.1"/>
</dbReference>
<organism evidence="2 3">
    <name type="scientific">Gregarina niphandrodes</name>
    <name type="common">Septate eugregarine</name>
    <dbReference type="NCBI Taxonomy" id="110365"/>
    <lineage>
        <taxon>Eukaryota</taxon>
        <taxon>Sar</taxon>
        <taxon>Alveolata</taxon>
        <taxon>Apicomplexa</taxon>
        <taxon>Conoidasida</taxon>
        <taxon>Gregarinasina</taxon>
        <taxon>Eugregarinorida</taxon>
        <taxon>Gregarinidae</taxon>
        <taxon>Gregarina</taxon>
    </lineage>
</organism>
<dbReference type="Proteomes" id="UP000019763">
    <property type="component" value="Unassembled WGS sequence"/>
</dbReference>
<keyword evidence="3" id="KW-1185">Reference proteome</keyword>
<proteinExistence type="predicted"/>
<dbReference type="EMBL" id="AFNH02000416">
    <property type="protein sequence ID" value="EZG70693.1"/>
    <property type="molecule type" value="Genomic_DNA"/>
</dbReference>
<evidence type="ECO:0000256" key="1">
    <source>
        <dbReference type="SAM" id="MobiDB-lite"/>
    </source>
</evidence>
<comment type="caution">
    <text evidence="2">The sequence shown here is derived from an EMBL/GenBank/DDBJ whole genome shotgun (WGS) entry which is preliminary data.</text>
</comment>
<gene>
    <name evidence="2" type="ORF">GNI_054460</name>
</gene>